<dbReference type="EMBL" id="OV170221">
    <property type="protein sequence ID" value="CAH0713948.1"/>
    <property type="molecule type" value="Genomic_DNA"/>
</dbReference>
<keyword evidence="1" id="KW-0472">Membrane</keyword>
<accession>A0A8J9V1U6</accession>
<dbReference type="OrthoDB" id="7396466at2759"/>
<dbReference type="AlphaFoldDB" id="A0A8J9V1U6"/>
<name>A0A8J9V1U6_9NEOP</name>
<keyword evidence="1" id="KW-1133">Transmembrane helix</keyword>
<protein>
    <submittedName>
        <fullName evidence="2">Uncharacterized protein</fullName>
    </submittedName>
</protein>
<evidence type="ECO:0000313" key="2">
    <source>
        <dbReference type="EMBL" id="CAH0713948.1"/>
    </source>
</evidence>
<evidence type="ECO:0000313" key="3">
    <source>
        <dbReference type="Proteomes" id="UP000838878"/>
    </source>
</evidence>
<keyword evidence="3" id="KW-1185">Reference proteome</keyword>
<feature type="transmembrane region" description="Helical" evidence="1">
    <location>
        <begin position="6"/>
        <end position="29"/>
    </location>
</feature>
<evidence type="ECO:0000256" key="1">
    <source>
        <dbReference type="SAM" id="Phobius"/>
    </source>
</evidence>
<sequence>MTVKLIVYFQLIWILTFIQYSSSLNLGLLSGDFRRNSNPLIIKKNSHHAPVTINIKPGVSRPLKLPTSLPSLKLSSKSPVMKAKLKSRIKSAIRSKKLRKLPRLPKLPLLPLIPIPRLPKLPLLPILPILPPKLPSLTKLMRPLRIPILSKIKLQKALGSELKPVKVPAPKPKTKRHILEKLLKLKKSGSLTTPEFLRFKKLLL</sequence>
<proteinExistence type="predicted"/>
<organism evidence="2 3">
    <name type="scientific">Brenthis ino</name>
    <name type="common">lesser marbled fritillary</name>
    <dbReference type="NCBI Taxonomy" id="405034"/>
    <lineage>
        <taxon>Eukaryota</taxon>
        <taxon>Metazoa</taxon>
        <taxon>Ecdysozoa</taxon>
        <taxon>Arthropoda</taxon>
        <taxon>Hexapoda</taxon>
        <taxon>Insecta</taxon>
        <taxon>Pterygota</taxon>
        <taxon>Neoptera</taxon>
        <taxon>Endopterygota</taxon>
        <taxon>Lepidoptera</taxon>
        <taxon>Glossata</taxon>
        <taxon>Ditrysia</taxon>
        <taxon>Papilionoidea</taxon>
        <taxon>Nymphalidae</taxon>
        <taxon>Heliconiinae</taxon>
        <taxon>Argynnini</taxon>
        <taxon>Brenthis</taxon>
    </lineage>
</organism>
<gene>
    <name evidence="2" type="ORF">BINO364_LOCUS1045</name>
</gene>
<dbReference type="Proteomes" id="UP000838878">
    <property type="component" value="Chromosome 1"/>
</dbReference>
<feature type="non-terminal residue" evidence="2">
    <location>
        <position position="204"/>
    </location>
</feature>
<keyword evidence="1" id="KW-0812">Transmembrane</keyword>
<reference evidence="2" key="1">
    <citation type="submission" date="2021-12" db="EMBL/GenBank/DDBJ databases">
        <authorList>
            <person name="Martin H S."/>
        </authorList>
    </citation>
    <scope>NUCLEOTIDE SEQUENCE</scope>
</reference>